<dbReference type="RefSeq" id="WP_180281635.1">
    <property type="nucleotide sequence ID" value="NZ_JABFDB010000004.1"/>
</dbReference>
<keyword evidence="2" id="KW-1185">Reference proteome</keyword>
<name>A0ABX2T6R4_9PROT</name>
<reference evidence="1 2" key="1">
    <citation type="submission" date="2020-05" db="EMBL/GenBank/DDBJ databases">
        <title>Azospirillum oleiclasticum sp. nov, a nitrogen-fixing and heavy crude oil-emulsifying bacterium isolated from the crude oil of Yumen Oilfield.</title>
        <authorList>
            <person name="Wu D."/>
            <person name="Cai M."/>
            <person name="Zhang X."/>
        </authorList>
    </citation>
    <scope>NUCLEOTIDE SEQUENCE [LARGE SCALE GENOMIC DNA]</scope>
    <source>
        <strain evidence="1 2">ROY-1-1-2</strain>
    </source>
</reference>
<evidence type="ECO:0000313" key="1">
    <source>
        <dbReference type="EMBL" id="NYZ19876.1"/>
    </source>
</evidence>
<proteinExistence type="predicted"/>
<organism evidence="1 2">
    <name type="scientific">Azospirillum oleiclasticum</name>
    <dbReference type="NCBI Taxonomy" id="2735135"/>
    <lineage>
        <taxon>Bacteria</taxon>
        <taxon>Pseudomonadati</taxon>
        <taxon>Pseudomonadota</taxon>
        <taxon>Alphaproteobacteria</taxon>
        <taxon>Rhodospirillales</taxon>
        <taxon>Azospirillaceae</taxon>
        <taxon>Azospirillum</taxon>
    </lineage>
</organism>
<gene>
    <name evidence="1" type="ORF">HND93_09135</name>
</gene>
<dbReference type="EMBL" id="JABFDB010000004">
    <property type="protein sequence ID" value="NYZ19876.1"/>
    <property type="molecule type" value="Genomic_DNA"/>
</dbReference>
<protein>
    <submittedName>
        <fullName evidence="1">Uncharacterized protein</fullName>
    </submittedName>
</protein>
<accession>A0ABX2T6R4</accession>
<comment type="caution">
    <text evidence="1">The sequence shown here is derived from an EMBL/GenBank/DDBJ whole genome shotgun (WGS) entry which is preliminary data.</text>
</comment>
<sequence>MGNLMKRLFGVAEPLPTIPLKMPAEATLPAVRTVVMPNGKKVRVMRDDVFQKAIRPKTDRAA</sequence>
<dbReference type="Proteomes" id="UP000584642">
    <property type="component" value="Unassembled WGS sequence"/>
</dbReference>
<evidence type="ECO:0000313" key="2">
    <source>
        <dbReference type="Proteomes" id="UP000584642"/>
    </source>
</evidence>